<dbReference type="EMBL" id="CP059894">
    <property type="protein sequence ID" value="QNJ92570.1"/>
    <property type="molecule type" value="Genomic_DNA"/>
</dbReference>
<dbReference type="InterPro" id="IPR052518">
    <property type="entry name" value="CHR_Transporter"/>
</dbReference>
<feature type="transmembrane region" description="Helical" evidence="7">
    <location>
        <begin position="167"/>
        <end position="185"/>
    </location>
</feature>
<name>A0A7G8PE04_9MYCO</name>
<keyword evidence="4 7" id="KW-0812">Transmembrane</keyword>
<keyword evidence="6 7" id="KW-0472">Membrane</keyword>
<dbReference type="RefSeq" id="WP_187096956.1">
    <property type="nucleotide sequence ID" value="NZ_CP059894.1"/>
</dbReference>
<feature type="transmembrane region" description="Helical" evidence="7">
    <location>
        <begin position="84"/>
        <end position="111"/>
    </location>
</feature>
<dbReference type="GO" id="GO:0015109">
    <property type="term" value="F:chromate transmembrane transporter activity"/>
    <property type="evidence" value="ECO:0007669"/>
    <property type="project" value="InterPro"/>
</dbReference>
<keyword evidence="5 7" id="KW-1133">Transmembrane helix</keyword>
<evidence type="ECO:0000256" key="1">
    <source>
        <dbReference type="ARBA" id="ARBA00004651"/>
    </source>
</evidence>
<gene>
    <name evidence="8" type="ORF">HZU40_31365</name>
</gene>
<dbReference type="AlphaFoldDB" id="A0A7G8PE04"/>
<evidence type="ECO:0000313" key="8">
    <source>
        <dbReference type="EMBL" id="QNJ92570.1"/>
    </source>
</evidence>
<evidence type="ECO:0000256" key="4">
    <source>
        <dbReference type="ARBA" id="ARBA00022692"/>
    </source>
</evidence>
<evidence type="ECO:0000256" key="2">
    <source>
        <dbReference type="ARBA" id="ARBA00005262"/>
    </source>
</evidence>
<accession>A0A7G8PE04</accession>
<dbReference type="KEGG" id="mflu:HZU40_31365"/>
<evidence type="ECO:0000256" key="3">
    <source>
        <dbReference type="ARBA" id="ARBA00022475"/>
    </source>
</evidence>
<dbReference type="InterPro" id="IPR003370">
    <property type="entry name" value="Chromate_transpt"/>
</dbReference>
<dbReference type="Pfam" id="PF02417">
    <property type="entry name" value="Chromate_transp"/>
    <property type="match status" value="1"/>
</dbReference>
<evidence type="ECO:0000256" key="5">
    <source>
        <dbReference type="ARBA" id="ARBA00022989"/>
    </source>
</evidence>
<evidence type="ECO:0000256" key="7">
    <source>
        <dbReference type="SAM" id="Phobius"/>
    </source>
</evidence>
<dbReference type="PANTHER" id="PTHR43663">
    <property type="entry name" value="CHROMATE TRANSPORT PROTEIN-RELATED"/>
    <property type="match status" value="1"/>
</dbReference>
<dbReference type="PANTHER" id="PTHR43663:SF1">
    <property type="entry name" value="CHROMATE TRANSPORTER"/>
    <property type="match status" value="1"/>
</dbReference>
<proteinExistence type="inferred from homology"/>
<comment type="similarity">
    <text evidence="2">Belongs to the chromate ion transporter (CHR) (TC 2.A.51) family.</text>
</comment>
<evidence type="ECO:0000313" key="9">
    <source>
        <dbReference type="Proteomes" id="UP000515498"/>
    </source>
</evidence>
<feature type="transmembrane region" description="Helical" evidence="7">
    <location>
        <begin position="145"/>
        <end position="161"/>
    </location>
</feature>
<organism evidence="8 9">
    <name type="scientific">Mycolicibacterium fluoranthenivorans</name>
    <dbReference type="NCBI Taxonomy" id="258505"/>
    <lineage>
        <taxon>Bacteria</taxon>
        <taxon>Bacillati</taxon>
        <taxon>Actinomycetota</taxon>
        <taxon>Actinomycetes</taxon>
        <taxon>Mycobacteriales</taxon>
        <taxon>Mycobacteriaceae</taxon>
        <taxon>Mycolicibacterium</taxon>
    </lineage>
</organism>
<comment type="subcellular location">
    <subcellularLocation>
        <location evidence="1">Cell membrane</location>
        <topology evidence="1">Multi-pass membrane protein</topology>
    </subcellularLocation>
</comment>
<evidence type="ECO:0000256" key="6">
    <source>
        <dbReference type="ARBA" id="ARBA00023136"/>
    </source>
</evidence>
<feature type="transmembrane region" description="Helical" evidence="7">
    <location>
        <begin position="117"/>
        <end position="138"/>
    </location>
</feature>
<dbReference type="GO" id="GO:0005886">
    <property type="term" value="C:plasma membrane"/>
    <property type="evidence" value="ECO:0007669"/>
    <property type="project" value="UniProtKB-SubCell"/>
</dbReference>
<keyword evidence="3" id="KW-1003">Cell membrane</keyword>
<reference evidence="8 9" key="1">
    <citation type="submission" date="2020-07" db="EMBL/GenBank/DDBJ databases">
        <title>Draft genome sequence of four isobutane-metabolizing strains capable of cometabolically degrading diverse ether contaminants.</title>
        <authorList>
            <person name="Chen W."/>
            <person name="Faulkner N."/>
            <person name="Smith C."/>
            <person name="Hyman M."/>
        </authorList>
    </citation>
    <scope>NUCLEOTIDE SEQUENCE [LARGE SCALE GENOMIC DNA]</scope>
    <source>
        <strain evidence="8 9">2A</strain>
    </source>
</reference>
<dbReference type="Proteomes" id="UP000515498">
    <property type="component" value="Chromosome"/>
</dbReference>
<sequence>MSDVEGPGSDRARQVSLVELALTFNHIALASFGGGLSAWSREVLVVEKEWLGEAEFLSAMTMCRILPGANQVNMAVFAGTKMRGLAGAVAAVVGLCLMPLVIILVLSFVYFRFKEVPAVKGVLHGASAAAVALTLTMVIKTGQKCLTGVVPVLLFAGAFLLNGVLRWPLLGTLAIMAPLSLIWAWPRGRAQVTS</sequence>
<protein>
    <submittedName>
        <fullName evidence="8">Chromate transporter</fullName>
    </submittedName>
</protein>